<dbReference type="RefSeq" id="WP_038529746.1">
    <property type="nucleotide sequence ID" value="NZ_HG315671.1"/>
</dbReference>
<dbReference type="OrthoDB" id="9991475at2"/>
<dbReference type="eggNOG" id="ENOG502ZN9Z">
    <property type="taxonomic scope" value="Bacteria"/>
</dbReference>
<accession>T2KL99</accession>
<gene>
    <name evidence="2" type="ORF">BN863_18030</name>
</gene>
<feature type="transmembrane region" description="Helical" evidence="1">
    <location>
        <begin position="123"/>
        <end position="141"/>
    </location>
</feature>
<feature type="transmembrane region" description="Helical" evidence="1">
    <location>
        <begin position="60"/>
        <end position="81"/>
    </location>
</feature>
<protein>
    <submittedName>
        <fullName evidence="2">Uncharacterized protein</fullName>
    </submittedName>
</protein>
<dbReference type="EMBL" id="HG315671">
    <property type="protein sequence ID" value="CDF79515.1"/>
    <property type="molecule type" value="Genomic_DNA"/>
</dbReference>
<keyword evidence="1" id="KW-1133">Transmembrane helix</keyword>
<keyword evidence="3" id="KW-1185">Reference proteome</keyword>
<evidence type="ECO:0000256" key="1">
    <source>
        <dbReference type="SAM" id="Phobius"/>
    </source>
</evidence>
<evidence type="ECO:0000313" key="2">
    <source>
        <dbReference type="EMBL" id="CDF79515.1"/>
    </source>
</evidence>
<keyword evidence="1" id="KW-0812">Transmembrane</keyword>
<organism evidence="2 3">
    <name type="scientific">Formosa agariphila (strain DSM 15362 / KCTC 12365 / LMG 23005 / KMM 3901 / M-2Alg 35-1)</name>
    <dbReference type="NCBI Taxonomy" id="1347342"/>
    <lineage>
        <taxon>Bacteria</taxon>
        <taxon>Pseudomonadati</taxon>
        <taxon>Bacteroidota</taxon>
        <taxon>Flavobacteriia</taxon>
        <taxon>Flavobacteriales</taxon>
        <taxon>Flavobacteriaceae</taxon>
        <taxon>Formosa</taxon>
    </lineage>
</organism>
<name>T2KL99_FORAG</name>
<dbReference type="HOGENOM" id="CLU_1692910_0_0_10"/>
<dbReference type="Proteomes" id="UP000016160">
    <property type="component" value="Chromosome"/>
</dbReference>
<evidence type="ECO:0000313" key="3">
    <source>
        <dbReference type="Proteomes" id="UP000016160"/>
    </source>
</evidence>
<feature type="transmembrane region" description="Helical" evidence="1">
    <location>
        <begin position="34"/>
        <end position="53"/>
    </location>
</feature>
<proteinExistence type="predicted"/>
<keyword evidence="1" id="KW-0472">Membrane</keyword>
<dbReference type="AlphaFoldDB" id="T2KL99"/>
<feature type="transmembrane region" description="Helical" evidence="1">
    <location>
        <begin position="93"/>
        <end position="111"/>
    </location>
</feature>
<sequence length="155" mass="18109">MNFIALPLGLLILYLIDKKITKKEKINYSKRLRIISGILCALILVFIFVIQEYRKEHYNFWLGVLPSFLAAIGFPFILILFQKDIKTFFINKFLSWTVLTFIVLTIYEYILWLDGRNFDGFDILFTFFGAIISGFSINKLVPDPINDGNSKSEKY</sequence>
<reference evidence="2 3" key="1">
    <citation type="journal article" date="2013" name="Appl. Environ. Microbiol.">
        <title>The genome of the alga-associated marine flavobacterium Formosa agariphila KMM 3901T reveals a broad potential for degradation of algal polysaccharides.</title>
        <authorList>
            <person name="Mann A.J."/>
            <person name="Hahnke R.L."/>
            <person name="Huang S."/>
            <person name="Werner J."/>
            <person name="Xing P."/>
            <person name="Barbeyron T."/>
            <person name="Huettel B."/>
            <person name="Stueber K."/>
            <person name="Reinhardt R."/>
            <person name="Harder J."/>
            <person name="Gloeckner F.O."/>
            <person name="Amann R.I."/>
            <person name="Teeling H."/>
        </authorList>
    </citation>
    <scope>NUCLEOTIDE SEQUENCE [LARGE SCALE GENOMIC DNA]</scope>
    <source>
        <strain evidence="3">DSM 15362 / KCTC 12365 / LMG 23005 / KMM 3901</strain>
    </source>
</reference>